<keyword evidence="3" id="KW-0808">Transferase</keyword>
<dbReference type="RefSeq" id="WP_368652899.1">
    <property type="nucleotide sequence ID" value="NZ_CP162599.1"/>
</dbReference>
<organism evidence="13">
    <name type="scientific">Ornithinibacillus sp. 4-3</name>
    <dbReference type="NCBI Taxonomy" id="3231488"/>
    <lineage>
        <taxon>Bacteria</taxon>
        <taxon>Bacillati</taxon>
        <taxon>Bacillota</taxon>
        <taxon>Bacilli</taxon>
        <taxon>Bacillales</taxon>
        <taxon>Bacillaceae</taxon>
        <taxon>Ornithinibacillus</taxon>
    </lineage>
</organism>
<evidence type="ECO:0000256" key="8">
    <source>
        <dbReference type="ARBA" id="ARBA00039074"/>
    </source>
</evidence>
<name>A0AB39HLW2_9BACI</name>
<dbReference type="PANTHER" id="PTHR36174:SF1">
    <property type="entry name" value="LIPID II:GLYCINE GLYCYLTRANSFERASE"/>
    <property type="match status" value="1"/>
</dbReference>
<keyword evidence="7" id="KW-0961">Cell wall biogenesis/degradation</keyword>
<evidence type="ECO:0000256" key="11">
    <source>
        <dbReference type="ARBA" id="ARBA00048654"/>
    </source>
</evidence>
<protein>
    <recommendedName>
        <fullName evidence="9">Lipid II:glycine glycyltransferase</fullName>
        <ecNumber evidence="8">2.3.2.16</ecNumber>
    </recommendedName>
    <alternativeName>
        <fullName evidence="10">Factor essential for expression of methicillin resistance X</fullName>
    </alternativeName>
</protein>
<dbReference type="GO" id="GO:0008360">
    <property type="term" value="P:regulation of cell shape"/>
    <property type="evidence" value="ECO:0007669"/>
    <property type="project" value="UniProtKB-KW"/>
</dbReference>
<evidence type="ECO:0000256" key="7">
    <source>
        <dbReference type="ARBA" id="ARBA00023316"/>
    </source>
</evidence>
<dbReference type="PROSITE" id="PS51191">
    <property type="entry name" value="FEMABX"/>
    <property type="match status" value="1"/>
</dbReference>
<dbReference type="EC" id="2.3.2.16" evidence="8"/>
<evidence type="ECO:0000256" key="1">
    <source>
        <dbReference type="ARBA" id="ARBA00004496"/>
    </source>
</evidence>
<evidence type="ECO:0000256" key="3">
    <source>
        <dbReference type="ARBA" id="ARBA00022679"/>
    </source>
</evidence>
<dbReference type="Pfam" id="PF13480">
    <property type="entry name" value="Acetyltransf_6"/>
    <property type="match status" value="1"/>
</dbReference>
<dbReference type="GO" id="GO:0009252">
    <property type="term" value="P:peptidoglycan biosynthetic process"/>
    <property type="evidence" value="ECO:0007669"/>
    <property type="project" value="UniProtKB-KW"/>
</dbReference>
<feature type="domain" description="BioF2-like acetyltransferase" evidence="12">
    <location>
        <begin position="142"/>
        <end position="272"/>
    </location>
</feature>
<sequence>MSIKDIYFDNRYGQLYEKMENGICEVFEIENEYGKIKHMYIKRSIPHLISGERYYDIVTPYGYGGPIIIKGSNETKEFLLYDFKKKFKKYCIEQNIVSEFIRFHPMLNNAQDFNICYDTLHIRNTVGTNLGRYEDPFQEEFSKSCRKNIRKALKEGVEFKVTHKPEDIRSFIDIYYSTMDRNNAADYYYFDEEYFSKCLDAFQENIILVEAIYNEQVIAMGFYFVFDKFIHIHLSGTLSEFLYLSPAYVLRYAITLWGKENGYKYIHHGGGRTSDPSDTLYKFKKQFGKNTEFEFYVGKQIWNQDVYDQLCEINNIDQDIEFFPAYRSN</sequence>
<dbReference type="InterPro" id="IPR038740">
    <property type="entry name" value="BioF2-like_GNAT_dom"/>
</dbReference>
<comment type="catalytic activity">
    <reaction evidence="11">
        <text>beta-D-GlcNAc-(1-&gt;4)-Mur2Ac(oyl-L-Ala-D-isoglutaminyl-L-Lys-D-Ala-D-Ala)-di-trans,octa-cis-undecaprenyl diphosphate + glycyl-tRNA(Gly) = beta-D-GlcNAc-(1-&gt;4)-Mur2Ac(oyl-L-Ala-D-isoglutaminyl-L-Lys-(N(6)-Gly)-D-Ala-D-Ala)-di-trans,octa-cis-undecaprenyl diphosphate + tRNA(Gly) + H(+)</text>
        <dbReference type="Rhea" id="RHEA:30435"/>
        <dbReference type="Rhea" id="RHEA-COMP:9664"/>
        <dbReference type="Rhea" id="RHEA-COMP:9683"/>
        <dbReference type="ChEBI" id="CHEBI:15378"/>
        <dbReference type="ChEBI" id="CHEBI:62233"/>
        <dbReference type="ChEBI" id="CHEBI:62234"/>
        <dbReference type="ChEBI" id="CHEBI:78442"/>
        <dbReference type="ChEBI" id="CHEBI:78522"/>
        <dbReference type="EC" id="2.3.2.16"/>
    </reaction>
</comment>
<reference evidence="13" key="1">
    <citation type="submission" date="2024-07" db="EMBL/GenBank/DDBJ databases">
        <title>Halotolerant mesophilic bacterium Ornithinibacillus sp. 4-3, sp. nov., isolated from soil.</title>
        <authorList>
            <person name="Sidarenka A.V."/>
            <person name="Guliayeva D.E."/>
            <person name="Leanovich S.I."/>
            <person name="Hileuskaya K.S."/>
            <person name="Akhremchuk A.E."/>
            <person name="Sikolenko M.A."/>
            <person name="Valentovich L.N."/>
        </authorList>
    </citation>
    <scope>NUCLEOTIDE SEQUENCE</scope>
    <source>
        <strain evidence="13">4-3</strain>
    </source>
</reference>
<evidence type="ECO:0000256" key="4">
    <source>
        <dbReference type="ARBA" id="ARBA00022960"/>
    </source>
</evidence>
<dbReference type="GO" id="GO:0016755">
    <property type="term" value="F:aminoacyltransferase activity"/>
    <property type="evidence" value="ECO:0007669"/>
    <property type="project" value="InterPro"/>
</dbReference>
<dbReference type="GO" id="GO:0005737">
    <property type="term" value="C:cytoplasm"/>
    <property type="evidence" value="ECO:0007669"/>
    <property type="project" value="UniProtKB-SubCell"/>
</dbReference>
<evidence type="ECO:0000256" key="2">
    <source>
        <dbReference type="ARBA" id="ARBA00009943"/>
    </source>
</evidence>
<evidence type="ECO:0000256" key="9">
    <source>
        <dbReference type="ARBA" id="ARBA00040679"/>
    </source>
</evidence>
<keyword evidence="5" id="KW-0573">Peptidoglycan synthesis</keyword>
<evidence type="ECO:0000256" key="6">
    <source>
        <dbReference type="ARBA" id="ARBA00023315"/>
    </source>
</evidence>
<dbReference type="PANTHER" id="PTHR36174">
    <property type="entry name" value="LIPID II:GLYCINE GLYCYLTRANSFERASE"/>
    <property type="match status" value="1"/>
</dbReference>
<dbReference type="AlphaFoldDB" id="A0AB39HLW2"/>
<dbReference type="InterPro" id="IPR050644">
    <property type="entry name" value="PG_Glycine_Bridge_Synth"/>
</dbReference>
<evidence type="ECO:0000256" key="5">
    <source>
        <dbReference type="ARBA" id="ARBA00022984"/>
    </source>
</evidence>
<evidence type="ECO:0000256" key="10">
    <source>
        <dbReference type="ARBA" id="ARBA00042933"/>
    </source>
</evidence>
<gene>
    <name evidence="13" type="ORF">AB4Y30_14335</name>
</gene>
<evidence type="ECO:0000259" key="12">
    <source>
        <dbReference type="Pfam" id="PF13480"/>
    </source>
</evidence>
<evidence type="ECO:0000313" key="13">
    <source>
        <dbReference type="EMBL" id="XDK32178.1"/>
    </source>
</evidence>
<dbReference type="GO" id="GO:0071555">
    <property type="term" value="P:cell wall organization"/>
    <property type="evidence" value="ECO:0007669"/>
    <property type="project" value="UniProtKB-KW"/>
</dbReference>
<comment type="subcellular location">
    <subcellularLocation>
        <location evidence="1">Cytoplasm</location>
    </subcellularLocation>
</comment>
<keyword evidence="4" id="KW-0133">Cell shape</keyword>
<dbReference type="EMBL" id="CP162599">
    <property type="protein sequence ID" value="XDK32178.1"/>
    <property type="molecule type" value="Genomic_DNA"/>
</dbReference>
<dbReference type="InterPro" id="IPR003447">
    <property type="entry name" value="FEMABX"/>
</dbReference>
<proteinExistence type="inferred from homology"/>
<accession>A0AB39HLW2</accession>
<dbReference type="SUPFAM" id="SSF55729">
    <property type="entry name" value="Acyl-CoA N-acyltransferases (Nat)"/>
    <property type="match status" value="1"/>
</dbReference>
<comment type="similarity">
    <text evidence="2">Belongs to the FemABX family.</text>
</comment>
<dbReference type="Gene3D" id="3.40.630.30">
    <property type="match status" value="1"/>
</dbReference>
<dbReference type="InterPro" id="IPR016181">
    <property type="entry name" value="Acyl_CoA_acyltransferase"/>
</dbReference>
<keyword evidence="6" id="KW-0012">Acyltransferase</keyword>